<dbReference type="Proteomes" id="UP001610063">
    <property type="component" value="Unassembled WGS sequence"/>
</dbReference>
<feature type="transmembrane region" description="Helical" evidence="6">
    <location>
        <begin position="174"/>
        <end position="193"/>
    </location>
</feature>
<dbReference type="RefSeq" id="WP_395417921.1">
    <property type="nucleotide sequence ID" value="NZ_JBIPKE010000018.1"/>
</dbReference>
<evidence type="ECO:0000256" key="3">
    <source>
        <dbReference type="ARBA" id="ARBA00022692"/>
    </source>
</evidence>
<name>A0ABW7NAH3_9BACT</name>
<dbReference type="Pfam" id="PF12698">
    <property type="entry name" value="ABC2_membrane_3"/>
    <property type="match status" value="1"/>
</dbReference>
<feature type="domain" description="ABC-2 type transporter transmembrane" evidence="7">
    <location>
        <begin position="19"/>
        <end position="414"/>
    </location>
</feature>
<dbReference type="InterPro" id="IPR013525">
    <property type="entry name" value="ABC2_TM"/>
</dbReference>
<sequence>MHNIGLIIAREYLSRVKKKSFIVMTLLAPLLFGGFFFFIAWTATKDVDTKTIQVVDKSGMFSEIFIDDSQMEFSYSDKSLDAAKEDVLNGDFDGLLYIPDIDVAAPAGVVFYSPNNPSVSMVHDLSRKLEGEIENIKLRQSGIQKEVLESLKANVDISTINLSGSGDEKESSSIGATVVGYVASFLIYIFIFVYGTQCMRGVVEEKTSRIVEVIIASVKPFELMMGKVIGIAGVGLSQFILWIVLTTTISTAVGGIFANQAMDAQKQQTEQMDAMNLPQDEAAQQMEESLLGSISSAVESINMPMVIVAFLFFFLTGYLLYGALFAAIGSAVDSDADAQQFMFPVTMPLILAIVMLSAVLNDPNGSLAFWMSMIPFTSPVVMMMRVPFGVPVWELALSMVLMIGGFVFTIWFASRIYRIGILMHGTKVNYKVLAKWIMMKN</sequence>
<dbReference type="Gene3D" id="3.40.190.10">
    <property type="entry name" value="Periplasmic binding protein-like II"/>
    <property type="match status" value="1"/>
</dbReference>
<dbReference type="PANTHER" id="PTHR30294">
    <property type="entry name" value="MEMBRANE COMPONENT OF ABC TRANSPORTER YHHJ-RELATED"/>
    <property type="match status" value="1"/>
</dbReference>
<gene>
    <name evidence="8" type="ORF">ACHKAR_13885</name>
</gene>
<reference evidence="8 9" key="1">
    <citation type="journal article" date="2013" name="Int. J. Syst. Evol. Microbiol.">
        <title>Marinoscillum luteum sp. nov., isolated from marine sediment.</title>
        <authorList>
            <person name="Cha I.T."/>
            <person name="Park S.J."/>
            <person name="Kim S.J."/>
            <person name="Kim J.G."/>
            <person name="Jung M.Y."/>
            <person name="Shin K.S."/>
            <person name="Kwon K.K."/>
            <person name="Yang S.H."/>
            <person name="Seo Y.S."/>
            <person name="Rhee S.K."/>
        </authorList>
    </citation>
    <scope>NUCLEOTIDE SEQUENCE [LARGE SCALE GENOMIC DNA]</scope>
    <source>
        <strain evidence="8 9">KCTC 23939</strain>
    </source>
</reference>
<evidence type="ECO:0000313" key="8">
    <source>
        <dbReference type="EMBL" id="MFH6984539.1"/>
    </source>
</evidence>
<dbReference type="SUPFAM" id="SSF53850">
    <property type="entry name" value="Periplasmic binding protein-like II"/>
    <property type="match status" value="1"/>
</dbReference>
<dbReference type="PANTHER" id="PTHR30294:SF29">
    <property type="entry name" value="MULTIDRUG ABC TRANSPORTER PERMEASE YBHS-RELATED"/>
    <property type="match status" value="1"/>
</dbReference>
<evidence type="ECO:0000313" key="9">
    <source>
        <dbReference type="Proteomes" id="UP001610063"/>
    </source>
</evidence>
<feature type="transmembrane region" description="Helical" evidence="6">
    <location>
        <begin position="239"/>
        <end position="258"/>
    </location>
</feature>
<evidence type="ECO:0000256" key="2">
    <source>
        <dbReference type="ARBA" id="ARBA00022475"/>
    </source>
</evidence>
<evidence type="ECO:0000256" key="4">
    <source>
        <dbReference type="ARBA" id="ARBA00022989"/>
    </source>
</evidence>
<keyword evidence="5 6" id="KW-0472">Membrane</keyword>
<keyword evidence="3 6" id="KW-0812">Transmembrane</keyword>
<dbReference type="InterPro" id="IPR051449">
    <property type="entry name" value="ABC-2_transporter_component"/>
</dbReference>
<comment type="subcellular location">
    <subcellularLocation>
        <location evidence="1">Cell membrane</location>
        <topology evidence="1">Multi-pass membrane protein</topology>
    </subcellularLocation>
</comment>
<keyword evidence="9" id="KW-1185">Reference proteome</keyword>
<dbReference type="EMBL" id="JBIPKE010000018">
    <property type="protein sequence ID" value="MFH6984539.1"/>
    <property type="molecule type" value="Genomic_DNA"/>
</dbReference>
<organism evidence="8 9">
    <name type="scientific">Marinoscillum luteum</name>
    <dbReference type="NCBI Taxonomy" id="861051"/>
    <lineage>
        <taxon>Bacteria</taxon>
        <taxon>Pseudomonadati</taxon>
        <taxon>Bacteroidota</taxon>
        <taxon>Cytophagia</taxon>
        <taxon>Cytophagales</taxon>
        <taxon>Reichenbachiellaceae</taxon>
        <taxon>Marinoscillum</taxon>
    </lineage>
</organism>
<keyword evidence="4 6" id="KW-1133">Transmembrane helix</keyword>
<evidence type="ECO:0000259" key="7">
    <source>
        <dbReference type="Pfam" id="PF12698"/>
    </source>
</evidence>
<feature type="transmembrane region" description="Helical" evidence="6">
    <location>
        <begin position="367"/>
        <end position="386"/>
    </location>
</feature>
<feature type="transmembrane region" description="Helical" evidence="6">
    <location>
        <begin position="21"/>
        <end position="41"/>
    </location>
</feature>
<protein>
    <submittedName>
        <fullName evidence="8">ABC transporter permease</fullName>
    </submittedName>
</protein>
<evidence type="ECO:0000256" key="5">
    <source>
        <dbReference type="ARBA" id="ARBA00023136"/>
    </source>
</evidence>
<feature type="transmembrane region" description="Helical" evidence="6">
    <location>
        <begin position="213"/>
        <end position="233"/>
    </location>
</feature>
<feature type="transmembrane region" description="Helical" evidence="6">
    <location>
        <begin position="305"/>
        <end position="329"/>
    </location>
</feature>
<comment type="caution">
    <text evidence="8">The sequence shown here is derived from an EMBL/GenBank/DDBJ whole genome shotgun (WGS) entry which is preliminary data.</text>
</comment>
<proteinExistence type="predicted"/>
<accession>A0ABW7NAH3</accession>
<feature type="transmembrane region" description="Helical" evidence="6">
    <location>
        <begin position="392"/>
        <end position="413"/>
    </location>
</feature>
<evidence type="ECO:0000256" key="6">
    <source>
        <dbReference type="SAM" id="Phobius"/>
    </source>
</evidence>
<feature type="transmembrane region" description="Helical" evidence="6">
    <location>
        <begin position="341"/>
        <end position="360"/>
    </location>
</feature>
<keyword evidence="2" id="KW-1003">Cell membrane</keyword>
<evidence type="ECO:0000256" key="1">
    <source>
        <dbReference type="ARBA" id="ARBA00004651"/>
    </source>
</evidence>